<organism evidence="2 3">
    <name type="scientific">Thermogutta terrifontis</name>
    <dbReference type="NCBI Taxonomy" id="1331910"/>
    <lineage>
        <taxon>Bacteria</taxon>
        <taxon>Pseudomonadati</taxon>
        <taxon>Planctomycetota</taxon>
        <taxon>Planctomycetia</taxon>
        <taxon>Pirellulales</taxon>
        <taxon>Thermoguttaceae</taxon>
        <taxon>Thermogutta</taxon>
    </lineage>
</organism>
<dbReference type="KEGG" id="ttf:THTE_2123"/>
<dbReference type="AlphaFoldDB" id="A0A286RFI8"/>
<feature type="transmembrane region" description="Helical" evidence="1">
    <location>
        <begin position="118"/>
        <end position="142"/>
    </location>
</feature>
<name>A0A286RFI8_9BACT</name>
<dbReference type="Pfam" id="PF12679">
    <property type="entry name" value="ABC2_membrane_2"/>
    <property type="match status" value="1"/>
</dbReference>
<feature type="transmembrane region" description="Helical" evidence="1">
    <location>
        <begin position="17"/>
        <end position="38"/>
    </location>
</feature>
<gene>
    <name evidence="2" type="ORF">THTE_2123</name>
</gene>
<feature type="transmembrane region" description="Helical" evidence="1">
    <location>
        <begin position="72"/>
        <end position="91"/>
    </location>
</feature>
<dbReference type="Proteomes" id="UP000215086">
    <property type="component" value="Chromosome"/>
</dbReference>
<reference evidence="2 3" key="1">
    <citation type="journal article" name="Front. Microbiol.">
        <title>Sugar Metabolism of the First Thermophilic Planctomycete Thermogutta terrifontis: Comparative Genomic and Transcriptomic Approaches.</title>
        <authorList>
            <person name="Elcheninov A.G."/>
            <person name="Menzel P."/>
            <person name="Gudbergsdottir S.R."/>
            <person name="Slesarev A.I."/>
            <person name="Kadnikov V.V."/>
            <person name="Krogh A."/>
            <person name="Bonch-Osmolovskaya E.A."/>
            <person name="Peng X."/>
            <person name="Kublanov I.V."/>
        </authorList>
    </citation>
    <scope>NUCLEOTIDE SEQUENCE [LARGE SCALE GENOMIC DNA]</scope>
    <source>
        <strain evidence="2 3">R1</strain>
    </source>
</reference>
<proteinExistence type="predicted"/>
<sequence>MNSAVCVKIIRDTRWQLLVSAALLFAFAWLFVWMNSLIKMGLWSAVLDMLPNFVHKLMPVPAKELLSPTGRISLVFVHIVPMILFVGWALVRGSEMISGEIESGRFEVLLTLPVPRPVWVFIPGTVTFLGAVILAMVLWAGLWVGCHQIRVGEPVDTTRFHLAALNLAMMAFAFAGITSAISACFHSRGKTLAIATVLFVAAVIVKLVARLWTAGEWLKYLSFMTLFEPQLLIFSQESARISLHYNLALGVIGLVGHLIAAAILAWRDIPVPR</sequence>
<evidence type="ECO:0000313" key="2">
    <source>
        <dbReference type="EMBL" id="ASV74725.1"/>
    </source>
</evidence>
<protein>
    <submittedName>
        <fullName evidence="2">Uncharacterized protein</fullName>
    </submittedName>
</protein>
<dbReference type="EMBL" id="CP018477">
    <property type="protein sequence ID" value="ASV74725.1"/>
    <property type="molecule type" value="Genomic_DNA"/>
</dbReference>
<keyword evidence="1" id="KW-1133">Transmembrane helix</keyword>
<evidence type="ECO:0000256" key="1">
    <source>
        <dbReference type="SAM" id="Phobius"/>
    </source>
</evidence>
<feature type="transmembrane region" description="Helical" evidence="1">
    <location>
        <begin position="192"/>
        <end position="211"/>
    </location>
</feature>
<keyword evidence="1" id="KW-0472">Membrane</keyword>
<keyword evidence="3" id="KW-1185">Reference proteome</keyword>
<keyword evidence="1" id="KW-0812">Transmembrane</keyword>
<feature type="transmembrane region" description="Helical" evidence="1">
    <location>
        <begin position="247"/>
        <end position="266"/>
    </location>
</feature>
<evidence type="ECO:0000313" key="3">
    <source>
        <dbReference type="Proteomes" id="UP000215086"/>
    </source>
</evidence>
<accession>A0A286RFI8</accession>
<feature type="transmembrane region" description="Helical" evidence="1">
    <location>
        <begin position="162"/>
        <end position="185"/>
    </location>
</feature>